<keyword evidence="3" id="KW-1185">Reference proteome</keyword>
<accession>A0AAV7X873</accession>
<evidence type="ECO:0000256" key="1">
    <source>
        <dbReference type="SAM" id="Phobius"/>
    </source>
</evidence>
<name>A0AAV7X873_9NEOP</name>
<comment type="caution">
    <text evidence="2">The sequence shown here is derived from an EMBL/GenBank/DDBJ whole genome shotgun (WGS) entry which is preliminary data.</text>
</comment>
<dbReference type="AlphaFoldDB" id="A0AAV7X873"/>
<dbReference type="Gene3D" id="1.20.1070.10">
    <property type="entry name" value="Rhodopsin 7-helix transmembrane proteins"/>
    <property type="match status" value="1"/>
</dbReference>
<dbReference type="EMBL" id="JAPTSV010000016">
    <property type="protein sequence ID" value="KAJ1519705.1"/>
    <property type="molecule type" value="Genomic_DNA"/>
</dbReference>
<keyword evidence="1" id="KW-0812">Transmembrane</keyword>
<organism evidence="2 3">
    <name type="scientific">Megalurothrips usitatus</name>
    <name type="common">bean blossom thrips</name>
    <dbReference type="NCBI Taxonomy" id="439358"/>
    <lineage>
        <taxon>Eukaryota</taxon>
        <taxon>Metazoa</taxon>
        <taxon>Ecdysozoa</taxon>
        <taxon>Arthropoda</taxon>
        <taxon>Hexapoda</taxon>
        <taxon>Insecta</taxon>
        <taxon>Pterygota</taxon>
        <taxon>Neoptera</taxon>
        <taxon>Paraneoptera</taxon>
        <taxon>Thysanoptera</taxon>
        <taxon>Terebrantia</taxon>
        <taxon>Thripoidea</taxon>
        <taxon>Thripidae</taxon>
        <taxon>Megalurothrips</taxon>
    </lineage>
</organism>
<proteinExistence type="predicted"/>
<evidence type="ECO:0000313" key="3">
    <source>
        <dbReference type="Proteomes" id="UP001075354"/>
    </source>
</evidence>
<gene>
    <name evidence="2" type="ORF">ONE63_004966</name>
</gene>
<keyword evidence="1" id="KW-1133">Transmembrane helix</keyword>
<protein>
    <submittedName>
        <fullName evidence="2">Uncharacterized protein</fullName>
    </submittedName>
</protein>
<reference evidence="2" key="1">
    <citation type="submission" date="2022-12" db="EMBL/GenBank/DDBJ databases">
        <title>Chromosome-level genome assembly of the bean flower thrips Megalurothrips usitatus.</title>
        <authorList>
            <person name="Ma L."/>
            <person name="Liu Q."/>
            <person name="Li H."/>
            <person name="Cai W."/>
        </authorList>
    </citation>
    <scope>NUCLEOTIDE SEQUENCE</scope>
    <source>
        <strain evidence="2">Cailab_2022a</strain>
    </source>
</reference>
<sequence>MTGNDSVMLPLPPDAVSEIINEFIRRQHVYSEPAHIFVIACYLPLFLVALFANCLVIFVVFKYHYMRR</sequence>
<evidence type="ECO:0000313" key="2">
    <source>
        <dbReference type="EMBL" id="KAJ1519705.1"/>
    </source>
</evidence>
<keyword evidence="1" id="KW-0472">Membrane</keyword>
<dbReference type="SUPFAM" id="SSF81321">
    <property type="entry name" value="Family A G protein-coupled receptor-like"/>
    <property type="match status" value="1"/>
</dbReference>
<dbReference type="Proteomes" id="UP001075354">
    <property type="component" value="Chromosome 16"/>
</dbReference>
<feature type="transmembrane region" description="Helical" evidence="1">
    <location>
        <begin position="36"/>
        <end position="61"/>
    </location>
</feature>